<feature type="region of interest" description="Disordered" evidence="1">
    <location>
        <begin position="124"/>
        <end position="143"/>
    </location>
</feature>
<evidence type="ECO:0000313" key="2">
    <source>
        <dbReference type="EMBL" id="KAG0446224.1"/>
    </source>
</evidence>
<dbReference type="EMBL" id="JADCNM010000601">
    <property type="protein sequence ID" value="KAG0446240.1"/>
    <property type="molecule type" value="Genomic_DNA"/>
</dbReference>
<evidence type="ECO:0000313" key="4">
    <source>
        <dbReference type="Proteomes" id="UP000636800"/>
    </source>
</evidence>
<accession>A0A835P3K0</accession>
<organism evidence="3 5">
    <name type="scientific">Vanilla planifolia</name>
    <name type="common">Vanilla</name>
    <dbReference type="NCBI Taxonomy" id="51239"/>
    <lineage>
        <taxon>Eukaryota</taxon>
        <taxon>Viridiplantae</taxon>
        <taxon>Streptophyta</taxon>
        <taxon>Embryophyta</taxon>
        <taxon>Tracheophyta</taxon>
        <taxon>Spermatophyta</taxon>
        <taxon>Magnoliopsida</taxon>
        <taxon>Liliopsida</taxon>
        <taxon>Asparagales</taxon>
        <taxon>Orchidaceae</taxon>
        <taxon>Vanilloideae</taxon>
        <taxon>Vanilleae</taxon>
        <taxon>Vanilla</taxon>
    </lineage>
</organism>
<proteinExistence type="predicted"/>
<evidence type="ECO:0000313" key="3">
    <source>
        <dbReference type="EMBL" id="KAG0446240.1"/>
    </source>
</evidence>
<gene>
    <name evidence="2" type="ORF">HPP92_028933</name>
    <name evidence="3" type="ORF">HPP92_028943</name>
</gene>
<feature type="region of interest" description="Disordered" evidence="1">
    <location>
        <begin position="70"/>
        <end position="98"/>
    </location>
</feature>
<sequence length="143" mass="15065">MVCDGLTDGERFFTSAVTTPLASSPSELSVGTQLKSIFLKSKKCGLFNLSPSVGNRKRLPQPPLPFWGGDASVGPLVRPSDPDRTAGRTQGGMAEHEGAGSGFRVSWYVPSASRRKLLKFPGDGARQSLLHSGVGPIHGTTEG</sequence>
<dbReference type="AlphaFoldDB" id="A0A835P3K0"/>
<evidence type="ECO:0000256" key="1">
    <source>
        <dbReference type="SAM" id="MobiDB-lite"/>
    </source>
</evidence>
<evidence type="ECO:0000313" key="5">
    <source>
        <dbReference type="Proteomes" id="UP000639772"/>
    </source>
</evidence>
<comment type="caution">
    <text evidence="3">The sequence shown here is derived from an EMBL/GenBank/DDBJ whole genome shotgun (WGS) entry which is preliminary data.</text>
</comment>
<dbReference type="Proteomes" id="UP000636800">
    <property type="component" value="Unassembled WGS sequence"/>
</dbReference>
<name>A0A835P3K0_VANPL</name>
<reference evidence="4 5" key="1">
    <citation type="journal article" date="2020" name="Nat. Food">
        <title>A phased Vanilla planifolia genome enables genetic improvement of flavour and production.</title>
        <authorList>
            <person name="Hasing T."/>
            <person name="Tang H."/>
            <person name="Brym M."/>
            <person name="Khazi F."/>
            <person name="Huang T."/>
            <person name="Chambers A.H."/>
        </authorList>
    </citation>
    <scope>NUCLEOTIDE SEQUENCE [LARGE SCALE GENOMIC DNA]</scope>
    <source>
        <tissue evidence="3">Leaf</tissue>
    </source>
</reference>
<keyword evidence="4" id="KW-1185">Reference proteome</keyword>
<dbReference type="EMBL" id="JADCNL010000600">
    <property type="protein sequence ID" value="KAG0446224.1"/>
    <property type="molecule type" value="Genomic_DNA"/>
</dbReference>
<protein>
    <submittedName>
        <fullName evidence="3">Uncharacterized protein</fullName>
    </submittedName>
</protein>
<dbReference type="Proteomes" id="UP000639772">
    <property type="component" value="Unassembled WGS sequence"/>
</dbReference>